<name>A0ABV3T044_9ACTN</name>
<sequence length="276" mass="30146">MPTELTLERHVAGLGEAMSAFVRYADRAGLDAAVPTCPDWTVRDLTAHQGMVHRWATSFLRGVRTSDPEAWERAGRAQTDPVAWLGAGAAELARTIRQTPDDVRAPVFLNDAPRPRAFWARRQCHETTMHAVDAQAAALGRTPDAVETSWIETEVAVDGIDELLAGFLTRPRERLRTEEESTLVVAPDDSGSWWVVSLGPRPALTSRGKGPLPDSDWLLTGTAVELYLRLWNRGPAPSLDENDWRGLAAVTWSGGGSAEPTPAGQRKVSAMPRPRS</sequence>
<dbReference type="Proteomes" id="UP001556631">
    <property type="component" value="Unassembled WGS sequence"/>
</dbReference>
<keyword evidence="4" id="KW-0413">Isomerase</keyword>
<proteinExistence type="predicted"/>
<dbReference type="Pfam" id="PF07398">
    <property type="entry name" value="MDMPI_C"/>
    <property type="match status" value="1"/>
</dbReference>
<dbReference type="PANTHER" id="PTHR40758">
    <property type="entry name" value="CONSERVED PROTEIN"/>
    <property type="match status" value="1"/>
</dbReference>
<organism evidence="4 5">
    <name type="scientific">Nocardioides eburneus</name>
    <dbReference type="NCBI Taxonomy" id="3231482"/>
    <lineage>
        <taxon>Bacteria</taxon>
        <taxon>Bacillati</taxon>
        <taxon>Actinomycetota</taxon>
        <taxon>Actinomycetes</taxon>
        <taxon>Propionibacteriales</taxon>
        <taxon>Nocardioidaceae</taxon>
        <taxon>Nocardioides</taxon>
    </lineage>
</organism>
<dbReference type="InterPro" id="IPR017517">
    <property type="entry name" value="Maleyloyr_isom"/>
</dbReference>
<evidence type="ECO:0000256" key="1">
    <source>
        <dbReference type="SAM" id="MobiDB-lite"/>
    </source>
</evidence>
<dbReference type="SUPFAM" id="SSF109854">
    <property type="entry name" value="DinB/YfiT-like putative metalloenzymes"/>
    <property type="match status" value="1"/>
</dbReference>
<evidence type="ECO:0000259" key="3">
    <source>
        <dbReference type="Pfam" id="PF11716"/>
    </source>
</evidence>
<comment type="caution">
    <text evidence="4">The sequence shown here is derived from an EMBL/GenBank/DDBJ whole genome shotgun (WGS) entry which is preliminary data.</text>
</comment>
<keyword evidence="5" id="KW-1185">Reference proteome</keyword>
<evidence type="ECO:0000313" key="5">
    <source>
        <dbReference type="Proteomes" id="UP001556631"/>
    </source>
</evidence>
<dbReference type="PANTHER" id="PTHR40758:SF1">
    <property type="entry name" value="CONSERVED PROTEIN"/>
    <property type="match status" value="1"/>
</dbReference>
<dbReference type="EMBL" id="JBFPJR010000022">
    <property type="protein sequence ID" value="MEX0428559.1"/>
    <property type="molecule type" value="Genomic_DNA"/>
</dbReference>
<dbReference type="InterPro" id="IPR010872">
    <property type="entry name" value="MDMPI_C-term_domain"/>
</dbReference>
<dbReference type="Pfam" id="PF11716">
    <property type="entry name" value="MDMPI_N"/>
    <property type="match status" value="1"/>
</dbReference>
<reference evidence="4 5" key="1">
    <citation type="submission" date="2024-07" db="EMBL/GenBank/DDBJ databases">
        <authorList>
            <person name="Lee S."/>
            <person name="Kang M."/>
        </authorList>
    </citation>
    <scope>NUCLEOTIDE SEQUENCE [LARGE SCALE GENOMIC DNA]</scope>
    <source>
        <strain evidence="4 5">DS6</strain>
    </source>
</reference>
<feature type="domain" description="MDMPI C-terminal" evidence="2">
    <location>
        <begin position="154"/>
        <end position="239"/>
    </location>
</feature>
<protein>
    <submittedName>
        <fullName evidence="4">Maleylpyruvate isomerase family mycothiol-dependent enzyme</fullName>
    </submittedName>
</protein>
<accession>A0ABV3T044</accession>
<dbReference type="NCBIfam" id="TIGR03083">
    <property type="entry name" value="maleylpyruvate isomerase family mycothiol-dependent enzyme"/>
    <property type="match status" value="1"/>
</dbReference>
<evidence type="ECO:0000259" key="2">
    <source>
        <dbReference type="Pfam" id="PF07398"/>
    </source>
</evidence>
<feature type="domain" description="Mycothiol-dependent maleylpyruvate isomerase metal-binding" evidence="3">
    <location>
        <begin position="14"/>
        <end position="135"/>
    </location>
</feature>
<feature type="region of interest" description="Disordered" evidence="1">
    <location>
        <begin position="251"/>
        <end position="276"/>
    </location>
</feature>
<dbReference type="GO" id="GO:0016853">
    <property type="term" value="F:isomerase activity"/>
    <property type="evidence" value="ECO:0007669"/>
    <property type="project" value="UniProtKB-KW"/>
</dbReference>
<evidence type="ECO:0000313" key="4">
    <source>
        <dbReference type="EMBL" id="MEX0428559.1"/>
    </source>
</evidence>
<dbReference type="InterPro" id="IPR024344">
    <property type="entry name" value="MDMPI_metal-binding"/>
</dbReference>
<dbReference type="RefSeq" id="WP_367994530.1">
    <property type="nucleotide sequence ID" value="NZ_JBFPJR010000022.1"/>
</dbReference>
<gene>
    <name evidence="4" type="ORF">AB3X52_13085</name>
</gene>
<dbReference type="InterPro" id="IPR034660">
    <property type="entry name" value="DinB/YfiT-like"/>
</dbReference>